<dbReference type="RefSeq" id="WP_172190192.1">
    <property type="nucleotide sequence ID" value="NZ_CAWPPK010000295.1"/>
</dbReference>
<feature type="domain" description="CHAT" evidence="2">
    <location>
        <begin position="681"/>
        <end position="1046"/>
    </location>
</feature>
<dbReference type="SMART" id="SM00028">
    <property type="entry name" value="TPR"/>
    <property type="match status" value="5"/>
</dbReference>
<evidence type="ECO:0000256" key="1">
    <source>
        <dbReference type="SAM" id="MobiDB-lite"/>
    </source>
</evidence>
<dbReference type="Pfam" id="PF13374">
    <property type="entry name" value="TPR_10"/>
    <property type="match status" value="5"/>
</dbReference>
<dbReference type="InterPro" id="IPR011990">
    <property type="entry name" value="TPR-like_helical_dom_sf"/>
</dbReference>
<accession>A0ABX2D2Z8</accession>
<evidence type="ECO:0000259" key="2">
    <source>
        <dbReference type="Pfam" id="PF12770"/>
    </source>
</evidence>
<gene>
    <name evidence="3" type="ORF">E5S67_04033</name>
</gene>
<name>A0ABX2D2Z8_9CYAN</name>
<comment type="caution">
    <text evidence="3">The sequence shown here is derived from an EMBL/GenBank/DDBJ whole genome shotgun (WGS) entry which is preliminary data.</text>
</comment>
<dbReference type="SUPFAM" id="SSF48452">
    <property type="entry name" value="TPR-like"/>
    <property type="match status" value="1"/>
</dbReference>
<dbReference type="Gene3D" id="1.25.40.10">
    <property type="entry name" value="Tetratricopeptide repeat domain"/>
    <property type="match status" value="2"/>
</dbReference>
<dbReference type="InterPro" id="IPR024983">
    <property type="entry name" value="CHAT_dom"/>
</dbReference>
<dbReference type="InterPro" id="IPR019734">
    <property type="entry name" value="TPR_rpt"/>
</dbReference>
<evidence type="ECO:0000313" key="3">
    <source>
        <dbReference type="EMBL" id="NQE36270.1"/>
    </source>
</evidence>
<organism evidence="3 4">
    <name type="scientific">Microcoleus asticus IPMA8</name>
    <dbReference type="NCBI Taxonomy" id="2563858"/>
    <lineage>
        <taxon>Bacteria</taxon>
        <taxon>Bacillati</taxon>
        <taxon>Cyanobacteriota</taxon>
        <taxon>Cyanophyceae</taxon>
        <taxon>Oscillatoriophycideae</taxon>
        <taxon>Oscillatoriales</taxon>
        <taxon>Microcoleaceae</taxon>
        <taxon>Microcoleus</taxon>
        <taxon>Microcoleus asticus</taxon>
    </lineage>
</organism>
<dbReference type="PANTHER" id="PTHR10098:SF108">
    <property type="entry name" value="TETRATRICOPEPTIDE REPEAT PROTEIN 28"/>
    <property type="match status" value="1"/>
</dbReference>
<reference evidence="3 4" key="1">
    <citation type="journal article" date="2020" name="Sci. Rep.">
        <title>A novel cyanobacterial geosmin producer, revising GeoA distribution and dispersion patterns in Bacteria.</title>
        <authorList>
            <person name="Churro C."/>
            <person name="Semedo-Aguiar A.P."/>
            <person name="Silva A.D."/>
            <person name="Pereira-Leal J.B."/>
            <person name="Leite R.B."/>
        </authorList>
    </citation>
    <scope>NUCLEOTIDE SEQUENCE [LARGE SCALE GENOMIC DNA]</scope>
    <source>
        <strain evidence="3 4">IPMA8</strain>
    </source>
</reference>
<sequence>MRCKFQVDVGDRWWGAGLSRLLVFVRDCWWNPPLQNLGKAIVQKSLVFHAQKMYNIPNMGSAMKSKKQTYFDLIESLINSPNKEAQIAILKAKGKRIDDDLAGFLRKWATKIIAEKNFRQARDIIINILKFSNLIQQFPLGSKSSNMEIAIAGYEVALKIFNRYNYAEEWALTQNNLANAYSQRIKEDRAENLEKAIACYLAALPVYTREAWPQDWAMTQNNLAAAYSHRIKEDRAENLEKAIACYLAALQVRTREAWPLQWATTQNNLANAYLYRIKEDRAENLEKAIACYLAALQVCTREALPLQWATTQNNLANAYLYRIKEDRAENLEKAIACYLAALQVRTREALPLDWATTQNNLAAAYSDRIKEDRAENLEKAIACYQAALQVRTPTTLPIDCLQTGRNLGDLGFAESLWETAIFGYEKAIEAVEQSREWITSDNRKREIIEENLDVYEKMMQSCINHQQYDKALQTIERSKSRYLVELFTNSEIYPKTATETEKQQLQNLRRQIAASQQLLETETPSPPPLSPPLTKGGPGGVPEDSPSQPTTQTRSLSPEYFQQQKAKLETTSQQLTQLLEQIKQREPEFTLTQKVEPIDITKFQQTLDTETAIVEWYIGNNSYPDDSWGGSAFIITRDSIKPVTYTTTEIAELETWKNNYLDEYRNQNTNKTWQKTLSQKLQKLSEILRLNEIIAHIPPNCKQLILVPHRYLHLFPLHALQFTSEGGHGGTAPTRYLLDCFPAGVKYAPSLQLLQLVKNRIATRNSPPPNQQQLFALQNPTEDLFNADMEVETIKTRFNPHQILLKKQATKTALNENRENLSNASYLHFSCHGVFNFDNPLLSSLVLADSLEPVLEINPPQPPLAKGGLEENPLAKGGLEKDGLETKRYVTLRSGRKAIPEKCLTLREIFADLQLPQCSLVTLSACETGLTTSTAMTDEYIGLPSGFLYAGSMNVVSSLWAVDDFATAILMIKFYQELPDADSVALALNAAQNWMRGVSMEDVRVWVKLLNLDEKSRQSVELWLVCSSEEQPFRDPKYWAAFCATGY</sequence>
<proteinExistence type="predicted"/>
<dbReference type="EMBL" id="SRRZ01000079">
    <property type="protein sequence ID" value="NQE36270.1"/>
    <property type="molecule type" value="Genomic_DNA"/>
</dbReference>
<dbReference type="Pfam" id="PF12770">
    <property type="entry name" value="CHAT"/>
    <property type="match status" value="1"/>
</dbReference>
<evidence type="ECO:0000313" key="4">
    <source>
        <dbReference type="Proteomes" id="UP000702425"/>
    </source>
</evidence>
<dbReference type="Proteomes" id="UP000702425">
    <property type="component" value="Unassembled WGS sequence"/>
</dbReference>
<dbReference type="PANTHER" id="PTHR10098">
    <property type="entry name" value="RAPSYN-RELATED"/>
    <property type="match status" value="1"/>
</dbReference>
<feature type="region of interest" description="Disordered" evidence="1">
    <location>
        <begin position="519"/>
        <end position="555"/>
    </location>
</feature>
<keyword evidence="4" id="KW-1185">Reference proteome</keyword>
<feature type="compositionally biased region" description="Polar residues" evidence="1">
    <location>
        <begin position="545"/>
        <end position="555"/>
    </location>
</feature>
<protein>
    <recommendedName>
        <fullName evidence="2">CHAT domain-containing protein</fullName>
    </recommendedName>
</protein>